<dbReference type="GO" id="GO:0016740">
    <property type="term" value="F:transferase activity"/>
    <property type="evidence" value="ECO:0007669"/>
    <property type="project" value="UniProtKB-KW"/>
</dbReference>
<dbReference type="CDD" id="cd16913">
    <property type="entry name" value="YkuD_like"/>
    <property type="match status" value="1"/>
</dbReference>
<dbReference type="PROSITE" id="PS52029">
    <property type="entry name" value="LD_TPASE"/>
    <property type="match status" value="1"/>
</dbReference>
<comment type="pathway">
    <text evidence="1 6">Cell wall biogenesis; peptidoglycan biosynthesis.</text>
</comment>
<evidence type="ECO:0000256" key="6">
    <source>
        <dbReference type="PROSITE-ProRule" id="PRU01373"/>
    </source>
</evidence>
<dbReference type="Pfam" id="PF03734">
    <property type="entry name" value="YkuD"/>
    <property type="match status" value="1"/>
</dbReference>
<dbReference type="SUPFAM" id="SSF141523">
    <property type="entry name" value="L,D-transpeptidase catalytic domain-like"/>
    <property type="match status" value="1"/>
</dbReference>
<dbReference type="Gene3D" id="2.40.440.10">
    <property type="entry name" value="L,D-transpeptidase catalytic domain-like"/>
    <property type="match status" value="1"/>
</dbReference>
<dbReference type="STRING" id="1834516.BL253_10930"/>
<dbReference type="GO" id="GO:0071555">
    <property type="term" value="P:cell wall organization"/>
    <property type="evidence" value="ECO:0007669"/>
    <property type="project" value="UniProtKB-UniRule"/>
</dbReference>
<name>A0A1V2ID53_9ACTN</name>
<evidence type="ECO:0000256" key="5">
    <source>
        <dbReference type="ARBA" id="ARBA00023316"/>
    </source>
</evidence>
<comment type="caution">
    <text evidence="8">The sequence shown here is derived from an EMBL/GenBank/DDBJ whole genome shotgun (WGS) entry which is preliminary data.</text>
</comment>
<proteinExistence type="predicted"/>
<feature type="domain" description="L,D-TPase catalytic" evidence="7">
    <location>
        <begin position="131"/>
        <end position="254"/>
    </location>
</feature>
<evidence type="ECO:0000256" key="1">
    <source>
        <dbReference type="ARBA" id="ARBA00004752"/>
    </source>
</evidence>
<feature type="active site" description="Proton donor/acceptor" evidence="6">
    <location>
        <position position="211"/>
    </location>
</feature>
<evidence type="ECO:0000313" key="8">
    <source>
        <dbReference type="EMBL" id="ONH31047.1"/>
    </source>
</evidence>
<dbReference type="InterPro" id="IPR005490">
    <property type="entry name" value="LD_TPept_cat_dom"/>
</dbReference>
<gene>
    <name evidence="8" type="ORF">BL253_10930</name>
</gene>
<dbReference type="Proteomes" id="UP000188929">
    <property type="component" value="Unassembled WGS sequence"/>
</dbReference>
<evidence type="ECO:0000256" key="3">
    <source>
        <dbReference type="ARBA" id="ARBA00022960"/>
    </source>
</evidence>
<evidence type="ECO:0000313" key="9">
    <source>
        <dbReference type="Proteomes" id="UP000188929"/>
    </source>
</evidence>
<dbReference type="GO" id="GO:0008360">
    <property type="term" value="P:regulation of cell shape"/>
    <property type="evidence" value="ECO:0007669"/>
    <property type="project" value="UniProtKB-UniRule"/>
</dbReference>
<reference evidence="9" key="1">
    <citation type="submission" date="2016-10" db="EMBL/GenBank/DDBJ databases">
        <title>Frankia sp. NRRL B-16386 Genome sequencing.</title>
        <authorList>
            <person name="Ghodhbane-Gtari F."/>
            <person name="Swanson E."/>
            <person name="Gueddou A."/>
            <person name="Hezbri K."/>
            <person name="Ktari K."/>
            <person name="Nouioui I."/>
            <person name="Morris K."/>
            <person name="Simpson S."/>
            <person name="Abebe-Akele F."/>
            <person name="Thomas K."/>
            <person name="Gtari M."/>
            <person name="Tisa L.S."/>
        </authorList>
    </citation>
    <scope>NUCLEOTIDE SEQUENCE [LARGE SCALE GENOMIC DNA]</scope>
    <source>
        <strain evidence="9">NRRL B-16386</strain>
    </source>
</reference>
<evidence type="ECO:0000256" key="4">
    <source>
        <dbReference type="ARBA" id="ARBA00022984"/>
    </source>
</evidence>
<keyword evidence="9" id="KW-1185">Reference proteome</keyword>
<keyword evidence="4 6" id="KW-0573">Peptidoglycan synthesis</keyword>
<accession>A0A1V2ID53</accession>
<dbReference type="RefSeq" id="WP_076816112.1">
    <property type="nucleotide sequence ID" value="NZ_MOMC01000019.1"/>
</dbReference>
<dbReference type="InterPro" id="IPR038063">
    <property type="entry name" value="Transpep_catalytic_dom"/>
</dbReference>
<sequence>MRSRLGLAVAALSMAAGVLVALILVIGRADQPRGLLDGAPGATPRPGATDGVTVPPDVTVIAQLSHDVPRFTAPDEDARDGVVPGAWRGAPSALPVIDSRPGWLRVRLAQRPNFSTAWIRATDARLVSSAYRIAIDVQAKRLRLFEHGKVTLDAPAGVGTPDDPTPTGEFFLALFAPPPGPGYGDFILVTSAHSTSITDWDSSGDAIVGIHGPLGADAEIGDNGAQVSHGCVRLHLPDLAPLRAVPAGSPITISGSPVL</sequence>
<dbReference type="GO" id="GO:0009252">
    <property type="term" value="P:peptidoglycan biosynthetic process"/>
    <property type="evidence" value="ECO:0007669"/>
    <property type="project" value="UniProtKB-UniPathway"/>
</dbReference>
<dbReference type="AlphaFoldDB" id="A0A1V2ID53"/>
<evidence type="ECO:0000256" key="2">
    <source>
        <dbReference type="ARBA" id="ARBA00022679"/>
    </source>
</evidence>
<feature type="active site" description="Nucleophile" evidence="6">
    <location>
        <position position="231"/>
    </location>
</feature>
<keyword evidence="2" id="KW-0808">Transferase</keyword>
<dbReference type="UniPathway" id="UPA00219"/>
<keyword evidence="3 6" id="KW-0133">Cell shape</keyword>
<evidence type="ECO:0000259" key="7">
    <source>
        <dbReference type="PROSITE" id="PS52029"/>
    </source>
</evidence>
<organism evidence="8 9">
    <name type="scientific">Pseudofrankia asymbiotica</name>
    <dbReference type="NCBI Taxonomy" id="1834516"/>
    <lineage>
        <taxon>Bacteria</taxon>
        <taxon>Bacillati</taxon>
        <taxon>Actinomycetota</taxon>
        <taxon>Actinomycetes</taxon>
        <taxon>Frankiales</taxon>
        <taxon>Frankiaceae</taxon>
        <taxon>Pseudofrankia</taxon>
    </lineage>
</organism>
<protein>
    <submittedName>
        <fullName evidence="8">L,D-transpeptidase</fullName>
    </submittedName>
</protein>
<dbReference type="EMBL" id="MOMC01000019">
    <property type="protein sequence ID" value="ONH31047.1"/>
    <property type="molecule type" value="Genomic_DNA"/>
</dbReference>
<keyword evidence="5 6" id="KW-0961">Cell wall biogenesis/degradation</keyword>